<keyword evidence="4 7" id="KW-0378">Hydrolase</keyword>
<dbReference type="PANTHER" id="PTHR43114">
    <property type="entry name" value="ADENINE DEAMINASE"/>
    <property type="match status" value="1"/>
</dbReference>
<dbReference type="InterPro" id="IPR032466">
    <property type="entry name" value="Metal_Hydrolase"/>
</dbReference>
<dbReference type="EC" id="3.5.4.2" evidence="7"/>
<evidence type="ECO:0000313" key="7">
    <source>
        <dbReference type="EMBL" id="XAY04731.1"/>
    </source>
</evidence>
<proteinExistence type="inferred from homology"/>
<comment type="cofactor">
    <cofactor evidence="1">
        <name>Zn(2+)</name>
        <dbReference type="ChEBI" id="CHEBI:29105"/>
    </cofactor>
</comment>
<evidence type="ECO:0000256" key="3">
    <source>
        <dbReference type="ARBA" id="ARBA00022723"/>
    </source>
</evidence>
<dbReference type="CDD" id="cd01320">
    <property type="entry name" value="ADA"/>
    <property type="match status" value="1"/>
</dbReference>
<evidence type="ECO:0000256" key="5">
    <source>
        <dbReference type="ARBA" id="ARBA00022833"/>
    </source>
</evidence>
<gene>
    <name evidence="7" type="ORF">DSM112329_01567</name>
</gene>
<organism evidence="7">
    <name type="scientific">Paraconexibacter sp. AEG42_29</name>
    <dbReference type="NCBI Taxonomy" id="2997339"/>
    <lineage>
        <taxon>Bacteria</taxon>
        <taxon>Bacillati</taxon>
        <taxon>Actinomycetota</taxon>
        <taxon>Thermoleophilia</taxon>
        <taxon>Solirubrobacterales</taxon>
        <taxon>Paraconexibacteraceae</taxon>
        <taxon>Paraconexibacter</taxon>
    </lineage>
</organism>
<dbReference type="Pfam" id="PF00962">
    <property type="entry name" value="A_deaminase"/>
    <property type="match status" value="1"/>
</dbReference>
<dbReference type="InterPro" id="IPR006330">
    <property type="entry name" value="Ado/ade_deaminase"/>
</dbReference>
<comment type="similarity">
    <text evidence="2">Belongs to the metallo-dependent hydrolases superfamily. Adenosine and AMP deaminases family.</text>
</comment>
<name>A0AAU7ASY0_9ACTN</name>
<keyword evidence="5" id="KW-0862">Zinc</keyword>
<dbReference type="EMBL" id="CP114014">
    <property type="protein sequence ID" value="XAY04731.1"/>
    <property type="molecule type" value="Genomic_DNA"/>
</dbReference>
<feature type="domain" description="Adenosine deaminase" evidence="6">
    <location>
        <begin position="14"/>
        <end position="333"/>
    </location>
</feature>
<evidence type="ECO:0000256" key="4">
    <source>
        <dbReference type="ARBA" id="ARBA00022801"/>
    </source>
</evidence>
<accession>A0AAU7ASY0</accession>
<evidence type="ECO:0000259" key="6">
    <source>
        <dbReference type="Pfam" id="PF00962"/>
    </source>
</evidence>
<reference evidence="7" key="1">
    <citation type="submission" date="2022-12" db="EMBL/GenBank/DDBJ databases">
        <title>Paraconexibacter alkalitolerans sp. nov. and Baekduia alba sp. nov., isolated from soil and emended description of the genera Paraconexibacter (Chun et al., 2020) and Baekduia (An et al., 2020).</title>
        <authorList>
            <person name="Vieira S."/>
            <person name="Huber K.J."/>
            <person name="Geppert A."/>
            <person name="Wolf J."/>
            <person name="Neumann-Schaal M."/>
            <person name="Muesken M."/>
            <person name="Overmann J."/>
        </authorList>
    </citation>
    <scope>NUCLEOTIDE SEQUENCE</scope>
    <source>
        <strain evidence="7">AEG42_29</strain>
    </source>
</reference>
<dbReference type="PANTHER" id="PTHR43114:SF6">
    <property type="entry name" value="ADENINE DEAMINASE"/>
    <property type="match status" value="1"/>
</dbReference>
<evidence type="ECO:0000256" key="2">
    <source>
        <dbReference type="ARBA" id="ARBA00006676"/>
    </source>
</evidence>
<dbReference type="KEGG" id="parq:DSM112329_01567"/>
<dbReference type="AlphaFoldDB" id="A0AAU7ASY0"/>
<protein>
    <submittedName>
        <fullName evidence="7">Adenine deaminase</fullName>
        <ecNumber evidence="7">3.5.4.2</ecNumber>
    </submittedName>
</protein>
<dbReference type="RefSeq" id="WP_354701258.1">
    <property type="nucleotide sequence ID" value="NZ_CP114014.1"/>
</dbReference>
<dbReference type="SUPFAM" id="SSF51556">
    <property type="entry name" value="Metallo-dependent hydrolases"/>
    <property type="match status" value="1"/>
</dbReference>
<dbReference type="InterPro" id="IPR001365">
    <property type="entry name" value="A_deaminase_dom"/>
</dbReference>
<sequence length="339" mass="36362">MPADLTDYVVPDVPKAELHVHLEGTARPDLIRRLAARNKVAIPDGTFEDEDTFRWRDFLDFLNTYDLAASVIRTAADYRDVVYEYLVACAAEGTRYVELISSPDHARAVGLTEAEHRAGIFQGIDDARAQTGIEGRILVSIVRNFGVEAAERTAQEAADNPHEYVVGFNMAGDEAGFPPPDFTRAFAIAHDAGLGCTCHAGEHAGPESVRAALQLPGVVRLSHGVRAIEDPDLVRELAERQIVLEVCPTSNVALGVYATYADHPLPALMAAGVPVTLASDDPPYFGATIGGEYGVARAHFGLDDEQLVAITATALGAAFVDDQTRAALLNGLHNRPLGL</sequence>
<evidence type="ECO:0000256" key="1">
    <source>
        <dbReference type="ARBA" id="ARBA00001947"/>
    </source>
</evidence>
<dbReference type="GO" id="GO:0000034">
    <property type="term" value="F:adenine deaminase activity"/>
    <property type="evidence" value="ECO:0007669"/>
    <property type="project" value="UniProtKB-EC"/>
</dbReference>
<keyword evidence="3" id="KW-0479">Metal-binding</keyword>
<dbReference type="GO" id="GO:0046872">
    <property type="term" value="F:metal ion binding"/>
    <property type="evidence" value="ECO:0007669"/>
    <property type="project" value="UniProtKB-KW"/>
</dbReference>
<dbReference type="NCBIfam" id="TIGR01430">
    <property type="entry name" value="aden_deam"/>
    <property type="match status" value="1"/>
</dbReference>
<dbReference type="Gene3D" id="3.20.20.140">
    <property type="entry name" value="Metal-dependent hydrolases"/>
    <property type="match status" value="1"/>
</dbReference>